<dbReference type="Proteomes" id="UP000236151">
    <property type="component" value="Unassembled WGS sequence"/>
</dbReference>
<dbReference type="RefSeq" id="WP_103082944.1">
    <property type="nucleotide sequence ID" value="NZ_CP021850.1"/>
</dbReference>
<dbReference type="KEGG" id="cthd:CDO33_18630"/>
<evidence type="ECO:0000313" key="2">
    <source>
        <dbReference type="Proteomes" id="UP000236151"/>
    </source>
</evidence>
<comment type="caution">
    <text evidence="1">The sequence shown here is derived from an EMBL/GenBank/DDBJ whole genome shotgun (WGS) entry which is preliminary data.</text>
</comment>
<protein>
    <submittedName>
        <fullName evidence="1">Uncharacterized protein</fullName>
    </submittedName>
</protein>
<dbReference type="AlphaFoldDB" id="A0A2K2F7T7"/>
<proteinExistence type="predicted"/>
<keyword evidence="2" id="KW-1185">Reference proteome</keyword>
<name>A0A2K2F7T7_9CLOT</name>
<sequence>MKLVGKIIKETKIIKHATVEKVDHKMSYTDLLEDCLVNLCSKLDIQVPLWLDKNTREFVNFRKTIFTNEQFMDSVNFDRFEIKAE</sequence>
<dbReference type="EMBL" id="NIOJ01000066">
    <property type="protein sequence ID" value="PNT95471.1"/>
    <property type="molecule type" value="Genomic_DNA"/>
</dbReference>
<dbReference type="OrthoDB" id="2084516at2"/>
<accession>A0A2K2F7T7</accession>
<gene>
    <name evidence="1" type="ORF">CDQ84_17045</name>
</gene>
<evidence type="ECO:0000313" key="1">
    <source>
        <dbReference type="EMBL" id="PNT95471.1"/>
    </source>
</evidence>
<reference evidence="1 2" key="1">
    <citation type="submission" date="2017-06" db="EMBL/GenBank/DDBJ databases">
        <title>Investigating the central metabolism of Clostridium thermosuccinogenes.</title>
        <authorList>
            <person name="Koendjbiharie J.G."/>
            <person name="van Kranenburg R."/>
        </authorList>
    </citation>
    <scope>NUCLEOTIDE SEQUENCE [LARGE SCALE GENOMIC DNA]</scope>
    <source>
        <strain evidence="1 2">DSM 5806</strain>
    </source>
</reference>
<organism evidence="1 2">
    <name type="scientific">Clostridium thermosuccinogenes</name>
    <dbReference type="NCBI Taxonomy" id="84032"/>
    <lineage>
        <taxon>Bacteria</taxon>
        <taxon>Bacillati</taxon>
        <taxon>Bacillota</taxon>
        <taxon>Clostridia</taxon>
        <taxon>Eubacteriales</taxon>
        <taxon>Clostridiaceae</taxon>
        <taxon>Clostridium</taxon>
    </lineage>
</organism>